<evidence type="ECO:0000313" key="2">
    <source>
        <dbReference type="Proteomes" id="UP000243423"/>
    </source>
</evidence>
<keyword evidence="1" id="KW-0542">Nucleomorph</keyword>
<dbReference type="Proteomes" id="UP000243423">
    <property type="component" value="Nucleomorph 1"/>
</dbReference>
<dbReference type="EMBL" id="CP002172">
    <property type="protein sequence ID" value="AEA38711.1"/>
    <property type="molecule type" value="Genomic_DNA"/>
</dbReference>
<proteinExistence type="predicted"/>
<geneLocation type="nucleomorph" evidence="1"/>
<evidence type="ECO:0000313" key="1">
    <source>
        <dbReference type="EMBL" id="AEA38711.1"/>
    </source>
</evidence>
<dbReference type="AlphaFoldDB" id="F2HHB5"/>
<protein>
    <submittedName>
        <fullName evidence="1">Uncharacterized protein</fullName>
    </submittedName>
</protein>
<name>F2HHB5_9CRYP</name>
<dbReference type="GeneID" id="10447055"/>
<sequence>MKIKFKSQLTSSNFQQLFFFWCSLLIFSDKNYFHISLKKKSFFFFLFFNPKVLYDLSVKNTFFLLRKSFEKINRLLILSNFKYFFLKYSNIELINSISSYFFINLKLHVFKKIIFINQMKNFQFCVKLLKKIAISVESNFLYHFEKLPKMVIINLMDTCVYYQFGKYFLHIMSKIHFQRNDRVGLSLFKTLLYIKKNTFLNNLVEKKKIIYVIIYFKKTKKQKKIYNTIRKMIN</sequence>
<dbReference type="RefSeq" id="XP_003239609.1">
    <property type="nucleotide sequence ID" value="XM_003239561.1"/>
</dbReference>
<reference evidence="1 2" key="1">
    <citation type="journal article" date="2011" name="Genome Biol. Evol.">
        <title>Complete nucleomorph genome sequence of the nonphotosynthetic alga Cryptomonas paramecium reveals a core nucleomorph gene set.</title>
        <authorList>
            <person name="Tanifuji G."/>
            <person name="Onodera N.T."/>
            <person name="Wheeler T.J."/>
            <person name="Dlutek M."/>
            <person name="Donaher N."/>
            <person name="Archibald J.M."/>
        </authorList>
    </citation>
    <scope>NUCLEOTIDE SEQUENCE [LARGE SCALE GENOMIC DNA]</scope>
    <source>
        <strain evidence="1 2">CCAP977/2A</strain>
    </source>
</reference>
<organism evidence="1 2">
    <name type="scientific">Cryptomonas paramaecium</name>
    <dbReference type="NCBI Taxonomy" id="2898"/>
    <lineage>
        <taxon>Eukaryota</taxon>
        <taxon>Cryptophyceae</taxon>
        <taxon>Cryptomonadales</taxon>
        <taxon>Cryptomonadaceae</taxon>
        <taxon>Cryptomonas</taxon>
    </lineage>
</organism>
<accession>F2HHB5</accession>
<gene>
    <name evidence="1" type="ORF">CPARA_1gp053</name>
</gene>